<keyword evidence="2" id="KW-0479">Metal-binding</keyword>
<dbReference type="PANTHER" id="PTHR11820:SF112">
    <property type="entry name" value="FUMARYLACETOACETATE HYDROLASE FAMILY PROTEIN (AFU_ORTHOLOGUE AFUA_1G02370)-RELATED"/>
    <property type="match status" value="1"/>
</dbReference>
<comment type="similarity">
    <text evidence="1">Belongs to the FAH family.</text>
</comment>
<keyword evidence="5" id="KW-1185">Reference proteome</keyword>
<evidence type="ECO:0000256" key="2">
    <source>
        <dbReference type="ARBA" id="ARBA00022723"/>
    </source>
</evidence>
<dbReference type="SUPFAM" id="SSF56529">
    <property type="entry name" value="FAH"/>
    <property type="match status" value="1"/>
</dbReference>
<evidence type="ECO:0000256" key="1">
    <source>
        <dbReference type="ARBA" id="ARBA00010211"/>
    </source>
</evidence>
<comment type="caution">
    <text evidence="4">The sequence shown here is derived from an EMBL/GenBank/DDBJ whole genome shotgun (WGS) entry which is preliminary data.</text>
</comment>
<reference evidence="4" key="1">
    <citation type="journal article" date="2023" name="Mol. Phylogenet. Evol.">
        <title>Genome-scale phylogeny and comparative genomics of the fungal order Sordariales.</title>
        <authorList>
            <person name="Hensen N."/>
            <person name="Bonometti L."/>
            <person name="Westerberg I."/>
            <person name="Brannstrom I.O."/>
            <person name="Guillou S."/>
            <person name="Cros-Aarteil S."/>
            <person name="Calhoun S."/>
            <person name="Haridas S."/>
            <person name="Kuo A."/>
            <person name="Mondo S."/>
            <person name="Pangilinan J."/>
            <person name="Riley R."/>
            <person name="LaButti K."/>
            <person name="Andreopoulos B."/>
            <person name="Lipzen A."/>
            <person name="Chen C."/>
            <person name="Yan M."/>
            <person name="Daum C."/>
            <person name="Ng V."/>
            <person name="Clum A."/>
            <person name="Steindorff A."/>
            <person name="Ohm R.A."/>
            <person name="Martin F."/>
            <person name="Silar P."/>
            <person name="Natvig D.O."/>
            <person name="Lalanne C."/>
            <person name="Gautier V."/>
            <person name="Ament-Velasquez S.L."/>
            <person name="Kruys A."/>
            <person name="Hutchinson M.I."/>
            <person name="Powell A.J."/>
            <person name="Barry K."/>
            <person name="Miller A.N."/>
            <person name="Grigoriev I.V."/>
            <person name="Debuchy R."/>
            <person name="Gladieux P."/>
            <person name="Hiltunen Thoren M."/>
            <person name="Johannesson H."/>
        </authorList>
    </citation>
    <scope>NUCLEOTIDE SEQUENCE</scope>
    <source>
        <strain evidence="4">CBS 232.78</strain>
    </source>
</reference>
<name>A0AAE0P730_9PEZI</name>
<dbReference type="InterPro" id="IPR036663">
    <property type="entry name" value="Fumarylacetoacetase_C_sf"/>
</dbReference>
<dbReference type="AlphaFoldDB" id="A0AAE0P730"/>
<dbReference type="Pfam" id="PF01557">
    <property type="entry name" value="FAA_hydrolase"/>
    <property type="match status" value="1"/>
</dbReference>
<dbReference type="GO" id="GO:0046872">
    <property type="term" value="F:metal ion binding"/>
    <property type="evidence" value="ECO:0007669"/>
    <property type="project" value="UniProtKB-KW"/>
</dbReference>
<evidence type="ECO:0000313" key="5">
    <source>
        <dbReference type="Proteomes" id="UP001285441"/>
    </source>
</evidence>
<accession>A0AAE0P730</accession>
<dbReference type="EMBL" id="JAULSW010000001">
    <property type="protein sequence ID" value="KAK3394215.1"/>
    <property type="molecule type" value="Genomic_DNA"/>
</dbReference>
<protein>
    <recommendedName>
        <fullName evidence="3">Fumarylacetoacetase-like C-terminal domain-containing protein</fullName>
    </recommendedName>
</protein>
<reference evidence="4" key="2">
    <citation type="submission" date="2023-06" db="EMBL/GenBank/DDBJ databases">
        <authorList>
            <consortium name="Lawrence Berkeley National Laboratory"/>
            <person name="Haridas S."/>
            <person name="Hensen N."/>
            <person name="Bonometti L."/>
            <person name="Westerberg I."/>
            <person name="Brannstrom I.O."/>
            <person name="Guillou S."/>
            <person name="Cros-Aarteil S."/>
            <person name="Calhoun S."/>
            <person name="Kuo A."/>
            <person name="Mondo S."/>
            <person name="Pangilinan J."/>
            <person name="Riley R."/>
            <person name="LaButti K."/>
            <person name="Andreopoulos B."/>
            <person name="Lipzen A."/>
            <person name="Chen C."/>
            <person name="Yanf M."/>
            <person name="Daum C."/>
            <person name="Ng V."/>
            <person name="Clum A."/>
            <person name="Steindorff A."/>
            <person name="Ohm R."/>
            <person name="Martin F."/>
            <person name="Silar P."/>
            <person name="Natvig D."/>
            <person name="Lalanne C."/>
            <person name="Gautier V."/>
            <person name="Ament-velasquez S.L."/>
            <person name="Kruys A."/>
            <person name="Hutchinson M.I."/>
            <person name="Powell A.J."/>
            <person name="Barry K."/>
            <person name="Miller A.N."/>
            <person name="Grigoriev I.V."/>
            <person name="Debuchy R."/>
            <person name="Gladieux P."/>
            <person name="Thoren M.H."/>
            <person name="Johannesson H."/>
        </authorList>
    </citation>
    <scope>NUCLEOTIDE SEQUENCE</scope>
    <source>
        <strain evidence="4">CBS 232.78</strain>
    </source>
</reference>
<dbReference type="GO" id="GO:0003824">
    <property type="term" value="F:catalytic activity"/>
    <property type="evidence" value="ECO:0007669"/>
    <property type="project" value="InterPro"/>
</dbReference>
<feature type="domain" description="Fumarylacetoacetase-like C-terminal" evidence="3">
    <location>
        <begin position="74"/>
        <end position="226"/>
    </location>
</feature>
<dbReference type="PANTHER" id="PTHR11820">
    <property type="entry name" value="ACYLPYRUVASE"/>
    <property type="match status" value="1"/>
</dbReference>
<evidence type="ECO:0000259" key="3">
    <source>
        <dbReference type="Pfam" id="PF01557"/>
    </source>
</evidence>
<proteinExistence type="inferred from homology"/>
<dbReference type="InterPro" id="IPR011234">
    <property type="entry name" value="Fumarylacetoacetase-like_C"/>
</dbReference>
<sequence length="242" mass="26502">MEAKRGNLGTITRIITGSIFSTLSAETGSVAIARLCRPLKHANGIVRCLSLTMQRMQRSQNMPIPQYPVVFPSPIPVPAIAQEPGLDYECELVVALDYVLGYAVGDDVSHREWQLKRGGGQWSIGKSFDGWAPFCPGIVTTAVIKDPQNLKLTTRVNGKVMQEGNTADMIFSVKKAISFLSQGTTLRLGDTIFTGTVAMGRSPQTWLKDGDAAVDIERIGTCKNTVKFSQRKIGPFIRHIYT</sequence>
<dbReference type="Gene3D" id="3.90.850.10">
    <property type="entry name" value="Fumarylacetoacetase-like, C-terminal domain"/>
    <property type="match status" value="1"/>
</dbReference>
<gene>
    <name evidence="4" type="ORF">B0H63DRAFT_491732</name>
</gene>
<dbReference type="Proteomes" id="UP001285441">
    <property type="component" value="Unassembled WGS sequence"/>
</dbReference>
<evidence type="ECO:0000313" key="4">
    <source>
        <dbReference type="EMBL" id="KAK3394215.1"/>
    </source>
</evidence>
<organism evidence="4 5">
    <name type="scientific">Podospora didyma</name>
    <dbReference type="NCBI Taxonomy" id="330526"/>
    <lineage>
        <taxon>Eukaryota</taxon>
        <taxon>Fungi</taxon>
        <taxon>Dikarya</taxon>
        <taxon>Ascomycota</taxon>
        <taxon>Pezizomycotina</taxon>
        <taxon>Sordariomycetes</taxon>
        <taxon>Sordariomycetidae</taxon>
        <taxon>Sordariales</taxon>
        <taxon>Podosporaceae</taxon>
        <taxon>Podospora</taxon>
    </lineage>
</organism>